<dbReference type="CDD" id="cd13365">
    <property type="entry name" value="PH_PLC_plant-like"/>
    <property type="match status" value="1"/>
</dbReference>
<evidence type="ECO:0000313" key="11">
    <source>
        <dbReference type="EMBL" id="KAI0495409.1"/>
    </source>
</evidence>
<organism evidence="11 12">
    <name type="scientific">Dendrobium nobile</name>
    <name type="common">Orchid</name>
    <dbReference type="NCBI Taxonomy" id="94219"/>
    <lineage>
        <taxon>Eukaryota</taxon>
        <taxon>Viridiplantae</taxon>
        <taxon>Streptophyta</taxon>
        <taxon>Embryophyta</taxon>
        <taxon>Tracheophyta</taxon>
        <taxon>Spermatophyta</taxon>
        <taxon>Magnoliopsida</taxon>
        <taxon>Liliopsida</taxon>
        <taxon>Asparagales</taxon>
        <taxon>Orchidaceae</taxon>
        <taxon>Epidendroideae</taxon>
        <taxon>Malaxideae</taxon>
        <taxon>Dendrobiinae</taxon>
        <taxon>Dendrobium</taxon>
    </lineage>
</organism>
<keyword evidence="7" id="KW-0175">Coiled coil</keyword>
<evidence type="ECO:0000259" key="10">
    <source>
        <dbReference type="PROSITE" id="PS51514"/>
    </source>
</evidence>
<dbReference type="PROSITE" id="PS50178">
    <property type="entry name" value="ZF_FYVE"/>
    <property type="match status" value="1"/>
</dbReference>
<dbReference type="InterPro" id="IPR027988">
    <property type="entry name" value="BRX_N"/>
</dbReference>
<dbReference type="InterPro" id="IPR000306">
    <property type="entry name" value="Znf_FYVE"/>
</dbReference>
<dbReference type="Gene3D" id="3.30.40.10">
    <property type="entry name" value="Zinc/RING finger domain, C3HC4 (zinc finger)"/>
    <property type="match status" value="1"/>
</dbReference>
<evidence type="ECO:0000256" key="5">
    <source>
        <dbReference type="PROSITE-ProRule" id="PRU00091"/>
    </source>
</evidence>
<dbReference type="PROSITE" id="PS00626">
    <property type="entry name" value="RCC1_2"/>
    <property type="match status" value="2"/>
</dbReference>
<evidence type="ECO:0000256" key="3">
    <source>
        <dbReference type="ARBA" id="ARBA00022771"/>
    </source>
</evidence>
<dbReference type="Gene3D" id="2.130.10.30">
    <property type="entry name" value="Regulator of chromosome condensation 1/beta-lactamase-inhibitor protein II"/>
    <property type="match status" value="2"/>
</dbReference>
<dbReference type="InterPro" id="IPR013083">
    <property type="entry name" value="Znf_RING/FYVE/PHD"/>
</dbReference>
<evidence type="ECO:0000313" key="12">
    <source>
        <dbReference type="Proteomes" id="UP000829196"/>
    </source>
</evidence>
<dbReference type="InterPro" id="IPR009091">
    <property type="entry name" value="RCC1/BLIP-II"/>
</dbReference>
<protein>
    <submittedName>
        <fullName evidence="11">Uncharacterized protein</fullName>
    </submittedName>
</protein>
<sequence>MPCDLGTSMADARRNSPFDRDVEQAITALKKGSCLLKYGRRGKPKFCPFRLSADESMLIWFAGRQEKTLVLGIVSKIIPGQRTAIFQRYPQPDKEYQSFSLIYKDRSLDLICKDKDEAEVWYVGLKALISCRNHLKRLESKADRLSDSSSSKSTSYKQSPSNLPFNPENRQPVGLSALNPPANGFGSVFSDVILYTAHKGSFQYDSVSNSLSSAASADNSNGRGSTSENFRVSLSSAVSSSSHGSGHRDFDTLGDAFIWGESIGDGLLGARSDASLPKALESTVILDVNSIACGSKHAALVTKQGEVFTWGEESGGRLGHAIDADVSQPKLVNALSGMNVEFVACGEYHTCALTFSGDLYTWGDGVYNSGLLGHGSEASHWVPKLVTGQMGALHVSSVSCGPWHTAVVTSLGQLFTFGDGTFGALGHGNRTSINVPREVEALIGLRTISTACGVWHTAAVVEMESQPTDSDSYISRKLFTWGDGDEGRLGHGDKEHRLVPACVVSLTERNICQVACGDDITVALTASGRVYTLGSTIYGQIGNPQANGNIPTVVEGKLSDSIVEQISCGSHHVAVLTSKNEVYTWGKGTNGQLGHGDNENRDIPTLVKALKDKQVKSVACGSNFTAVICLHKWISGTDRSVCSGCHLPFGFRRQRHNCYNCAQVFCKSCTSRKSIRAALAPNIHKQYRVCDGCYNQLRKSESGIHSLVLKQQNASQRHISTQMAEEMVVSRHSSASSFKGESRHPRQSEKSESNHNPMSLVQNECFQRGNIQKPKSKNIIIRSPMTKCSASVPGSQLVCRSMFPLGVSLVSLLPGTISTGLVSAEVPIDELKKTNESLREEVAQLKLQLECLTEKFQNMESEFERNSVELKEAMSKAAEENAKCKAAEEVIKSLTSQLECLTQKFQNMESEFERKSVELKETIAKAAEENAKCKAAEEVIKSLTSQLKDMAERAPEVCINDHSHSDVSYASNELKLNLSGTRLNHLLSKHSQDSNGHISDSLPSIASDTSEGVEWVEQAEAGVYITVSSSPCGAKILKKIRFSRKRFSEERAESWWAENRHKLQDKYIFPAAGVGSPSMKKNSTIG</sequence>
<evidence type="ECO:0000256" key="2">
    <source>
        <dbReference type="ARBA" id="ARBA00022737"/>
    </source>
</evidence>
<feature type="domain" description="BRX" evidence="10">
    <location>
        <begin position="1013"/>
        <end position="1068"/>
    </location>
</feature>
<dbReference type="OrthoDB" id="5981550at2759"/>
<dbReference type="GO" id="GO:0008270">
    <property type="term" value="F:zinc ion binding"/>
    <property type="evidence" value="ECO:0007669"/>
    <property type="project" value="UniProtKB-KW"/>
</dbReference>
<feature type="domain" description="FYVE-type" evidence="9">
    <location>
        <begin position="636"/>
        <end position="698"/>
    </location>
</feature>
<keyword evidence="4" id="KW-0862">Zinc</keyword>
<feature type="repeat" description="RCC1" evidence="6">
    <location>
        <begin position="528"/>
        <end position="579"/>
    </location>
</feature>
<dbReference type="Gene3D" id="2.30.29.30">
    <property type="entry name" value="Pleckstrin-homology domain (PH domain)/Phosphotyrosine-binding domain (PTB)"/>
    <property type="match status" value="1"/>
</dbReference>
<feature type="region of interest" description="Disordered" evidence="8">
    <location>
        <begin position="142"/>
        <end position="177"/>
    </location>
</feature>
<dbReference type="SUPFAM" id="SSF50985">
    <property type="entry name" value="RCC1/BLIP-II"/>
    <property type="match status" value="1"/>
</dbReference>
<feature type="repeat" description="RCC1" evidence="6">
    <location>
        <begin position="412"/>
        <end position="463"/>
    </location>
</feature>
<dbReference type="SMART" id="SM00064">
    <property type="entry name" value="FYVE"/>
    <property type="match status" value="1"/>
</dbReference>
<evidence type="ECO:0000256" key="6">
    <source>
        <dbReference type="PROSITE-ProRule" id="PRU00235"/>
    </source>
</evidence>
<dbReference type="PROSITE" id="PS50012">
    <property type="entry name" value="RCC1_3"/>
    <property type="match status" value="7"/>
</dbReference>
<evidence type="ECO:0000256" key="7">
    <source>
        <dbReference type="SAM" id="Coils"/>
    </source>
</evidence>
<evidence type="ECO:0000256" key="4">
    <source>
        <dbReference type="ARBA" id="ARBA00022833"/>
    </source>
</evidence>
<dbReference type="PANTHER" id="PTHR22870:SF358">
    <property type="entry name" value="REGULATOR OF CHROMOSOME CONDENSATION (RCC1) FAMILY WITH FYVE ZINC FINGER DOMAIN-CONTAINING PROTEIN"/>
    <property type="match status" value="1"/>
</dbReference>
<feature type="repeat" description="RCC1" evidence="6">
    <location>
        <begin position="305"/>
        <end position="356"/>
    </location>
</feature>
<dbReference type="SUPFAM" id="SSF50729">
    <property type="entry name" value="PH domain-like"/>
    <property type="match status" value="1"/>
</dbReference>
<gene>
    <name evidence="11" type="ORF">KFK09_021710</name>
</gene>
<evidence type="ECO:0000259" key="9">
    <source>
        <dbReference type="PROSITE" id="PS50178"/>
    </source>
</evidence>
<keyword evidence="3 5" id="KW-0863">Zinc-finger</keyword>
<accession>A0A8T3AGR0</accession>
<evidence type="ECO:0000256" key="8">
    <source>
        <dbReference type="SAM" id="MobiDB-lite"/>
    </source>
</evidence>
<feature type="region of interest" description="Disordered" evidence="8">
    <location>
        <begin position="730"/>
        <end position="758"/>
    </location>
</feature>
<feature type="coiled-coil region" evidence="7">
    <location>
        <begin position="828"/>
        <end position="953"/>
    </location>
</feature>
<dbReference type="Pfam" id="PF08381">
    <property type="entry name" value="BRX"/>
    <property type="match status" value="1"/>
</dbReference>
<dbReference type="PANTHER" id="PTHR22870">
    <property type="entry name" value="REGULATOR OF CHROMOSOME CONDENSATION"/>
    <property type="match status" value="1"/>
</dbReference>
<evidence type="ECO:0000256" key="1">
    <source>
        <dbReference type="ARBA" id="ARBA00022723"/>
    </source>
</evidence>
<keyword evidence="2" id="KW-0677">Repeat</keyword>
<dbReference type="InterPro" id="IPR011011">
    <property type="entry name" value="Znf_FYVE_PHD"/>
</dbReference>
<feature type="repeat" description="RCC1" evidence="6">
    <location>
        <begin position="254"/>
        <end position="304"/>
    </location>
</feature>
<dbReference type="InterPro" id="IPR058923">
    <property type="entry name" value="RCC1-like_dom"/>
</dbReference>
<feature type="compositionally biased region" description="Basic and acidic residues" evidence="8">
    <location>
        <begin position="740"/>
        <end position="753"/>
    </location>
</feature>
<feature type="repeat" description="RCC1" evidence="6">
    <location>
        <begin position="580"/>
        <end position="631"/>
    </location>
</feature>
<dbReference type="Proteomes" id="UP000829196">
    <property type="component" value="Unassembled WGS sequence"/>
</dbReference>
<dbReference type="Pfam" id="PF01363">
    <property type="entry name" value="FYVE"/>
    <property type="match status" value="1"/>
</dbReference>
<comment type="caution">
    <text evidence="11">The sequence shown here is derived from an EMBL/GenBank/DDBJ whole genome shotgun (WGS) entry which is preliminary data.</text>
</comment>
<keyword evidence="1" id="KW-0479">Metal-binding</keyword>
<reference evidence="11" key="1">
    <citation type="journal article" date="2022" name="Front. Genet.">
        <title>Chromosome-Scale Assembly of the Dendrobium nobile Genome Provides Insights Into the Molecular Mechanism of the Biosynthesis of the Medicinal Active Ingredient of Dendrobium.</title>
        <authorList>
            <person name="Xu Q."/>
            <person name="Niu S.-C."/>
            <person name="Li K.-L."/>
            <person name="Zheng P.-J."/>
            <person name="Zhang X.-J."/>
            <person name="Jia Y."/>
            <person name="Liu Y."/>
            <person name="Niu Y.-X."/>
            <person name="Yu L.-H."/>
            <person name="Chen D.-F."/>
            <person name="Zhang G.-Q."/>
        </authorList>
    </citation>
    <scope>NUCLEOTIDE SEQUENCE</scope>
    <source>
        <tissue evidence="11">Leaf</tissue>
    </source>
</reference>
<dbReference type="InterPro" id="IPR000408">
    <property type="entry name" value="Reg_chr_condens"/>
</dbReference>
<feature type="repeat" description="RCC1" evidence="6">
    <location>
        <begin position="476"/>
        <end position="527"/>
    </location>
</feature>
<feature type="compositionally biased region" description="Low complexity" evidence="8">
    <location>
        <begin position="147"/>
        <end position="161"/>
    </location>
</feature>
<dbReference type="AlphaFoldDB" id="A0A8T3AGR0"/>
<dbReference type="SMR" id="A0A8T3AGR0"/>
<dbReference type="InterPro" id="IPR017455">
    <property type="entry name" value="Znf_FYVE-rel"/>
</dbReference>
<dbReference type="InterPro" id="IPR011993">
    <property type="entry name" value="PH-like_dom_sf"/>
</dbReference>
<dbReference type="EMBL" id="JAGYWB010000016">
    <property type="protein sequence ID" value="KAI0495409.1"/>
    <property type="molecule type" value="Genomic_DNA"/>
</dbReference>
<dbReference type="PRINTS" id="PR00633">
    <property type="entry name" value="RCCNDNSATION"/>
</dbReference>
<keyword evidence="12" id="KW-1185">Reference proteome</keyword>
<dbReference type="SUPFAM" id="SSF57903">
    <property type="entry name" value="FYVE/PHD zinc finger"/>
    <property type="match status" value="1"/>
</dbReference>
<dbReference type="InterPro" id="IPR013591">
    <property type="entry name" value="Brevis_radix_dom"/>
</dbReference>
<proteinExistence type="predicted"/>
<dbReference type="Pfam" id="PF13713">
    <property type="entry name" value="BRX_N"/>
    <property type="match status" value="1"/>
</dbReference>
<feature type="repeat" description="RCC1" evidence="6">
    <location>
        <begin position="357"/>
        <end position="411"/>
    </location>
</feature>
<dbReference type="PROSITE" id="PS51514">
    <property type="entry name" value="BRX"/>
    <property type="match status" value="1"/>
</dbReference>
<dbReference type="InterPro" id="IPR051210">
    <property type="entry name" value="Ub_ligase/GEF_domain"/>
</dbReference>
<name>A0A8T3AGR0_DENNO</name>
<dbReference type="FunFam" id="2.130.10.30:FF:000028">
    <property type="entry name" value="PH, RCC1 and FYVE domains-containing protein 1"/>
    <property type="match status" value="1"/>
</dbReference>
<dbReference type="Pfam" id="PF25390">
    <property type="entry name" value="WD40_RLD"/>
    <property type="match status" value="1"/>
</dbReference>